<reference evidence="1" key="2">
    <citation type="submission" date="2020-05" db="EMBL/GenBank/DDBJ databases">
        <authorList>
            <person name="Kim H.-S."/>
            <person name="Proctor R.H."/>
            <person name="Brown D.W."/>
        </authorList>
    </citation>
    <scope>NUCLEOTIDE SEQUENCE</scope>
    <source>
        <strain evidence="1">NRRL 20472</strain>
    </source>
</reference>
<dbReference type="Proteomes" id="UP000622797">
    <property type="component" value="Unassembled WGS sequence"/>
</dbReference>
<accession>A0A8H4U2S7</accession>
<reference evidence="1" key="1">
    <citation type="journal article" date="2020" name="BMC Genomics">
        <title>Correction to: Identification and distribution of gene clusters required for synthesis of sphingolipid metabolism inhibitors in diverse species of the filamentous fungus Fusarium.</title>
        <authorList>
            <person name="Kim H.S."/>
            <person name="Lohmar J.M."/>
            <person name="Busman M."/>
            <person name="Brown D.W."/>
            <person name="Naumann T.A."/>
            <person name="Divon H.H."/>
            <person name="Lysoe E."/>
            <person name="Uhlig S."/>
            <person name="Proctor R.H."/>
        </authorList>
    </citation>
    <scope>NUCLEOTIDE SEQUENCE</scope>
    <source>
        <strain evidence="1">NRRL 20472</strain>
    </source>
</reference>
<protein>
    <submittedName>
        <fullName evidence="1">Uncharacterized protein</fullName>
    </submittedName>
</protein>
<sequence>MSFNSIKTLFWAPEFHDTAKLPERCREIPLKHAQKLHKHASNILYRAIKYAPPDVIQTYSLSIELPPQANEELQALKEPLPIDSPDTLEETETKEPNILLYPNCWLIQFKDEFDAAEIKHFEHLQYNRERERILDDLVNGNPVNNKDVVYLLRKEPKVSPPVVTAQNLTKLKRCVDELQHFWWTVNRNVDKIYRDSYWSRGERNRHPHGSPRRLRSQRLGSSLRYSTAVDEEWSEEGEWGMPLAKKHRPMMWNLG</sequence>
<dbReference type="EMBL" id="JABEXW010000189">
    <property type="protein sequence ID" value="KAF4968713.1"/>
    <property type="molecule type" value="Genomic_DNA"/>
</dbReference>
<name>A0A8H4U2S7_9HYPO</name>
<organism evidence="1 2">
    <name type="scientific">Fusarium sarcochroum</name>
    <dbReference type="NCBI Taxonomy" id="1208366"/>
    <lineage>
        <taxon>Eukaryota</taxon>
        <taxon>Fungi</taxon>
        <taxon>Dikarya</taxon>
        <taxon>Ascomycota</taxon>
        <taxon>Pezizomycotina</taxon>
        <taxon>Sordariomycetes</taxon>
        <taxon>Hypocreomycetidae</taxon>
        <taxon>Hypocreales</taxon>
        <taxon>Nectriaceae</taxon>
        <taxon>Fusarium</taxon>
        <taxon>Fusarium lateritium species complex</taxon>
    </lineage>
</organism>
<evidence type="ECO:0000313" key="2">
    <source>
        <dbReference type="Proteomes" id="UP000622797"/>
    </source>
</evidence>
<keyword evidence="2" id="KW-1185">Reference proteome</keyword>
<proteinExistence type="predicted"/>
<comment type="caution">
    <text evidence="1">The sequence shown here is derived from an EMBL/GenBank/DDBJ whole genome shotgun (WGS) entry which is preliminary data.</text>
</comment>
<gene>
    <name evidence="1" type="ORF">FSARC_3930</name>
</gene>
<evidence type="ECO:0000313" key="1">
    <source>
        <dbReference type="EMBL" id="KAF4968713.1"/>
    </source>
</evidence>
<dbReference type="OrthoDB" id="10422560at2759"/>
<dbReference type="AlphaFoldDB" id="A0A8H4U2S7"/>